<dbReference type="RefSeq" id="WP_090942508.1">
    <property type="nucleotide sequence ID" value="NZ_FNDJ01000020.1"/>
</dbReference>
<evidence type="ECO:0000256" key="1">
    <source>
        <dbReference type="ARBA" id="ARBA00006328"/>
    </source>
</evidence>
<dbReference type="OrthoDB" id="319724at2"/>
<dbReference type="InterPro" id="IPR036291">
    <property type="entry name" value="NAD(P)-bd_dom_sf"/>
</dbReference>
<comment type="similarity">
    <text evidence="1">Belongs to the NmrA-type oxidoreductase family.</text>
</comment>
<dbReference type="Proteomes" id="UP000199202">
    <property type="component" value="Unassembled WGS sequence"/>
</dbReference>
<name>A0A1G9G4P7_9ACTN</name>
<proteinExistence type="inferred from homology"/>
<dbReference type="Gene3D" id="3.40.50.720">
    <property type="entry name" value="NAD(P)-binding Rossmann-like Domain"/>
    <property type="match status" value="1"/>
</dbReference>
<evidence type="ECO:0000259" key="3">
    <source>
        <dbReference type="Pfam" id="PF05368"/>
    </source>
</evidence>
<dbReference type="SUPFAM" id="SSF51735">
    <property type="entry name" value="NAD(P)-binding Rossmann-fold domains"/>
    <property type="match status" value="1"/>
</dbReference>
<gene>
    <name evidence="4" type="ORF">SAMN05421869_120174</name>
</gene>
<sequence length="291" mass="30744">MNDQPILVIGATGRQGGAAAAQLLAAGRPVRALVRDPSAPAALALRARGAELCAGDLDDPGSLARAAAGAHGVFGVTPDDQDSEREIRRGRDLADAAAAANVAHFVFTSVGGADRGTGIPQWDSKWRIEQHIRASGLPATILRPVRFMENHAMPGLPVGGIVDGELRHLFGPETPVQLIAVADIGAFARLAFTRPGDYLGEAIELAGDELTPSHTVRLISDSLGREITYRQVSSTGLGLGPDAERALAGERGMWHADIARLRERHPGLLDFRAWLRHGGTERIRASLAGAR</sequence>
<feature type="domain" description="NmrA-like" evidence="3">
    <location>
        <begin position="3"/>
        <end position="233"/>
    </location>
</feature>
<dbReference type="PANTHER" id="PTHR42748">
    <property type="entry name" value="NITROGEN METABOLITE REPRESSION PROTEIN NMRA FAMILY MEMBER"/>
    <property type="match status" value="1"/>
</dbReference>
<keyword evidence="5" id="KW-1185">Reference proteome</keyword>
<protein>
    <submittedName>
        <fullName evidence="4">Uncharacterized conserved protein YbjT, contains NAD(P)-binding and DUF2867 domains</fullName>
    </submittedName>
</protein>
<dbReference type="Pfam" id="PF05368">
    <property type="entry name" value="NmrA"/>
    <property type="match status" value="1"/>
</dbReference>
<dbReference type="AlphaFoldDB" id="A0A1G9G4P7"/>
<evidence type="ECO:0000313" key="5">
    <source>
        <dbReference type="Proteomes" id="UP000199202"/>
    </source>
</evidence>
<dbReference type="PANTHER" id="PTHR42748:SF7">
    <property type="entry name" value="NMRA LIKE REDOX SENSOR 1-RELATED"/>
    <property type="match status" value="1"/>
</dbReference>
<keyword evidence="2" id="KW-0521">NADP</keyword>
<dbReference type="InterPro" id="IPR008030">
    <property type="entry name" value="NmrA-like"/>
</dbReference>
<accession>A0A1G9G4P7</accession>
<dbReference type="Gene3D" id="3.90.25.10">
    <property type="entry name" value="UDP-galactose 4-epimerase, domain 1"/>
    <property type="match status" value="1"/>
</dbReference>
<evidence type="ECO:0000313" key="4">
    <source>
        <dbReference type="EMBL" id="SDK95640.1"/>
    </source>
</evidence>
<organism evidence="4 5">
    <name type="scientific">Nonomuraea jiangxiensis</name>
    <dbReference type="NCBI Taxonomy" id="633440"/>
    <lineage>
        <taxon>Bacteria</taxon>
        <taxon>Bacillati</taxon>
        <taxon>Actinomycetota</taxon>
        <taxon>Actinomycetes</taxon>
        <taxon>Streptosporangiales</taxon>
        <taxon>Streptosporangiaceae</taxon>
        <taxon>Nonomuraea</taxon>
    </lineage>
</organism>
<dbReference type="STRING" id="633440.SAMN05421869_120174"/>
<reference evidence="4 5" key="1">
    <citation type="submission" date="2016-10" db="EMBL/GenBank/DDBJ databases">
        <authorList>
            <person name="de Groot N.N."/>
        </authorList>
    </citation>
    <scope>NUCLEOTIDE SEQUENCE [LARGE SCALE GENOMIC DNA]</scope>
    <source>
        <strain evidence="4 5">CGMCC 4.6533</strain>
    </source>
</reference>
<evidence type="ECO:0000256" key="2">
    <source>
        <dbReference type="ARBA" id="ARBA00022857"/>
    </source>
</evidence>
<dbReference type="InterPro" id="IPR051164">
    <property type="entry name" value="NmrA-like_oxidored"/>
</dbReference>
<dbReference type="EMBL" id="FNDJ01000020">
    <property type="protein sequence ID" value="SDK95640.1"/>
    <property type="molecule type" value="Genomic_DNA"/>
</dbReference>